<dbReference type="PANTHER" id="PTHR12161">
    <property type="entry name" value="IST1 FAMILY MEMBER"/>
    <property type="match status" value="1"/>
</dbReference>
<feature type="compositionally biased region" description="Basic and acidic residues" evidence="2">
    <location>
        <begin position="877"/>
        <end position="889"/>
    </location>
</feature>
<dbReference type="AlphaFoldDB" id="A0A830CZK6"/>
<feature type="compositionally biased region" description="Polar residues" evidence="2">
    <location>
        <begin position="1064"/>
        <end position="1073"/>
    </location>
</feature>
<dbReference type="OrthoDB" id="29853at2759"/>
<comment type="caution">
    <text evidence="3">The sequence shown here is derived from an EMBL/GenBank/DDBJ whole genome shotgun (WGS) entry which is preliminary data.</text>
</comment>
<dbReference type="Proteomes" id="UP000653305">
    <property type="component" value="Unassembled WGS sequence"/>
</dbReference>
<gene>
    <name evidence="3" type="ORF">PHJA_002303400</name>
</gene>
<feature type="region of interest" description="Disordered" evidence="2">
    <location>
        <begin position="341"/>
        <end position="378"/>
    </location>
</feature>
<feature type="compositionally biased region" description="Polar residues" evidence="2">
    <location>
        <begin position="833"/>
        <end position="842"/>
    </location>
</feature>
<dbReference type="EMBL" id="BMAC01000695">
    <property type="protein sequence ID" value="GFQ01595.1"/>
    <property type="molecule type" value="Genomic_DNA"/>
</dbReference>
<feature type="compositionally biased region" description="Basic and acidic residues" evidence="2">
    <location>
        <begin position="955"/>
        <end position="969"/>
    </location>
</feature>
<dbReference type="PANTHER" id="PTHR12161:SF13">
    <property type="entry name" value="REGULATOR OF VPS4 ACTIVITY IN THE MVB PATHWAY PROTEIN"/>
    <property type="match status" value="1"/>
</dbReference>
<feature type="region of interest" description="Disordered" evidence="2">
    <location>
        <begin position="413"/>
        <end position="496"/>
    </location>
</feature>
<evidence type="ECO:0000313" key="4">
    <source>
        <dbReference type="Proteomes" id="UP000653305"/>
    </source>
</evidence>
<dbReference type="InterPro" id="IPR042277">
    <property type="entry name" value="IST1-like"/>
</dbReference>
<proteinExistence type="inferred from homology"/>
<feature type="region of interest" description="Disordered" evidence="2">
    <location>
        <begin position="270"/>
        <end position="296"/>
    </location>
</feature>
<feature type="region of interest" description="Disordered" evidence="2">
    <location>
        <begin position="543"/>
        <end position="1073"/>
    </location>
</feature>
<evidence type="ECO:0000313" key="3">
    <source>
        <dbReference type="EMBL" id="GFQ01595.1"/>
    </source>
</evidence>
<comment type="similarity">
    <text evidence="1">Belongs to the IST1 family.</text>
</comment>
<feature type="compositionally biased region" description="Basic and acidic residues" evidence="2">
    <location>
        <begin position="645"/>
        <end position="666"/>
    </location>
</feature>
<feature type="compositionally biased region" description="Polar residues" evidence="2">
    <location>
        <begin position="774"/>
        <end position="783"/>
    </location>
</feature>
<sequence>MKKSKLLQNSKELLSRSFNPSKCKTSLRLAGSRLKLLRNKKEVQVKQMKREIAQLLESGQDQTARIRVEHVVREEKMMAAYDLLEIYCELVVARLPIIESQKNCPIDLKEAIASIVFSAPRCGDVPELLDVRKQFTAKYGKDFTTAAIELRPQCGVGRMLVEKLSATAPDGQTKIKILSAIAEEHNVKWDPKSFGDKDYASPNDLLVVSSPSSFTKESEQYAEPPHSKAAQVQARPSNNVMHSSPSNFSLQDDRTSVGPERLLFAQTPGFTTQFQSEARPPALGNERAQDDWNSSYLDSPMDKRRWNMEFKDATSAAQAAAESAERASMAARAAAELSSHVRFQRQYSTESHKSNVDILKDEGPKTHPNSKSSDASIDELPSEHTRLQNEQINEIKPNDLKIAQKYSRSASLKSKVSADDNSLDHGTTVINEYSRNNSSKDVSNNETRAEKQPFRYEAETANSWPEFSENVKEERIGQQYSRKSSGSQSSISDDVNTFSNSDYQKFENDFGDNPFVGIDKIGSIDEDAPQTSSHESAAISFDKYDSDIDDHGFDKDPTYDGKELDFHLSPFGQKSPERLSVDTDSWSRRSSSSKIVNTSSFFFTREESSSDLSENVTLRNDSELNSAPVRFDESDAPVSESDEDIYTRHNKLDDSRDVRKQDEIRQSETGQFSLDDEFSSSLEKKRNQVNIVNTDSPEKLSPVRPSADQPASGPKESKRIDDESDPDSWGRLNFGKLTGGLRHKRHNHLSFVKNRSDASSSSSSVRKKVETTDAIKTSTTIEIGTTLDHKKISRTQYTRSESDSDDSSEEEESLPKNSGRRQALAPVKEVKTKPNSFFGTDNSDSDENFPNESLSRKSHARSGISRRTKASPSASKAESHTKEHFRSEALDADTGIARRPTTTNSETPKKTESHRKNSSKWETYEKPTSAGSAKSSFWGPPEQPGSAKANSIMKQESEIWLRSEAHDSDTSPSKKPSKSSYSTDTRQEFEPIPAKLASKPTNSSFLDTPEEPKSGKAKISQKSSIVEEPKAEASIGGENTSSNKDEDAKKASHVHPKLPDYDTLFQSLRMNRS</sequence>
<dbReference type="GO" id="GO:0015031">
    <property type="term" value="P:protein transport"/>
    <property type="evidence" value="ECO:0007669"/>
    <property type="project" value="InterPro"/>
</dbReference>
<name>A0A830CZK6_9LAMI</name>
<reference evidence="3" key="1">
    <citation type="submission" date="2020-07" db="EMBL/GenBank/DDBJ databases">
        <title>Ethylene signaling mediates host invasion by parasitic plants.</title>
        <authorList>
            <person name="Yoshida S."/>
        </authorList>
    </citation>
    <scope>NUCLEOTIDE SEQUENCE</scope>
    <source>
        <strain evidence="3">Okayama</strain>
    </source>
</reference>
<dbReference type="Pfam" id="PF03398">
    <property type="entry name" value="Ist1"/>
    <property type="match status" value="1"/>
</dbReference>
<feature type="compositionally biased region" description="Low complexity" evidence="2">
    <location>
        <begin position="588"/>
        <end position="603"/>
    </location>
</feature>
<dbReference type="FunFam" id="1.20.1260.60:FF:000003">
    <property type="entry name" value="IST1-like protein isoform A"/>
    <property type="match status" value="1"/>
</dbReference>
<feature type="compositionally biased region" description="Low complexity" evidence="2">
    <location>
        <begin position="970"/>
        <end position="984"/>
    </location>
</feature>
<feature type="compositionally biased region" description="Polar residues" evidence="2">
    <location>
        <begin position="611"/>
        <end position="625"/>
    </location>
</feature>
<protein>
    <submittedName>
        <fullName evidence="3">Ist1-like protein</fullName>
    </submittedName>
</protein>
<accession>A0A830CZK6</accession>
<feature type="compositionally biased region" description="Basic and acidic residues" evidence="2">
    <location>
        <begin position="543"/>
        <end position="566"/>
    </location>
</feature>
<feature type="compositionally biased region" description="Acidic residues" evidence="2">
    <location>
        <begin position="803"/>
        <end position="812"/>
    </location>
</feature>
<feature type="compositionally biased region" description="Basic and acidic residues" evidence="2">
    <location>
        <begin position="447"/>
        <end position="458"/>
    </location>
</feature>
<keyword evidence="4" id="KW-1185">Reference proteome</keyword>
<organism evidence="3 4">
    <name type="scientific">Phtheirospermum japonicum</name>
    <dbReference type="NCBI Taxonomy" id="374723"/>
    <lineage>
        <taxon>Eukaryota</taxon>
        <taxon>Viridiplantae</taxon>
        <taxon>Streptophyta</taxon>
        <taxon>Embryophyta</taxon>
        <taxon>Tracheophyta</taxon>
        <taxon>Spermatophyta</taxon>
        <taxon>Magnoliopsida</taxon>
        <taxon>eudicotyledons</taxon>
        <taxon>Gunneridae</taxon>
        <taxon>Pentapetalae</taxon>
        <taxon>asterids</taxon>
        <taxon>lamiids</taxon>
        <taxon>Lamiales</taxon>
        <taxon>Orobanchaceae</taxon>
        <taxon>Orobanchaceae incertae sedis</taxon>
        <taxon>Phtheirospermum</taxon>
    </lineage>
</organism>
<feature type="compositionally biased region" description="Basic residues" evidence="2">
    <location>
        <begin position="856"/>
        <end position="869"/>
    </location>
</feature>
<feature type="compositionally biased region" description="Basic and acidic residues" evidence="2">
    <location>
        <begin position="575"/>
        <end position="587"/>
    </location>
</feature>
<dbReference type="Gene3D" id="1.20.1260.60">
    <property type="entry name" value="Vacuolar protein sorting-associated protein Ist1"/>
    <property type="match status" value="1"/>
</dbReference>
<feature type="compositionally biased region" description="Low complexity" evidence="2">
    <location>
        <begin position="478"/>
        <end position="492"/>
    </location>
</feature>
<feature type="compositionally biased region" description="Basic and acidic residues" evidence="2">
    <location>
        <begin position="350"/>
        <end position="365"/>
    </location>
</feature>
<dbReference type="InterPro" id="IPR005061">
    <property type="entry name" value="Ist1"/>
</dbReference>
<feature type="compositionally biased region" description="Polar residues" evidence="2">
    <location>
        <begin position="234"/>
        <end position="250"/>
    </location>
</feature>
<evidence type="ECO:0000256" key="1">
    <source>
        <dbReference type="ARBA" id="ARBA00005536"/>
    </source>
</evidence>
<feature type="region of interest" description="Disordered" evidence="2">
    <location>
        <begin position="212"/>
        <end position="254"/>
    </location>
</feature>
<feature type="compositionally biased region" description="Polar residues" evidence="2">
    <location>
        <begin position="424"/>
        <end position="446"/>
    </location>
</feature>
<evidence type="ECO:0000256" key="2">
    <source>
        <dbReference type="SAM" id="MobiDB-lite"/>
    </source>
</evidence>